<dbReference type="RefSeq" id="WP_188680792.1">
    <property type="nucleotide sequence ID" value="NZ_BMNY01000001.1"/>
</dbReference>
<keyword evidence="1" id="KW-0472">Membrane</keyword>
<feature type="transmembrane region" description="Helical" evidence="1">
    <location>
        <begin position="33"/>
        <end position="52"/>
    </location>
</feature>
<accession>A0AA37FAC9</accession>
<keyword evidence="1" id="KW-1133">Transmembrane helix</keyword>
<feature type="transmembrane region" description="Helical" evidence="1">
    <location>
        <begin position="128"/>
        <end position="150"/>
    </location>
</feature>
<reference evidence="2" key="2">
    <citation type="submission" date="2022-09" db="EMBL/GenBank/DDBJ databases">
        <authorList>
            <person name="Sun Q."/>
            <person name="Ohkuma M."/>
        </authorList>
    </citation>
    <scope>NUCLEOTIDE SEQUENCE</scope>
    <source>
        <strain evidence="2">JCM 13583</strain>
    </source>
</reference>
<feature type="transmembrane region" description="Helical" evidence="1">
    <location>
        <begin position="221"/>
        <end position="239"/>
    </location>
</feature>
<protein>
    <recommendedName>
        <fullName evidence="4">Integral membrane protein</fullName>
    </recommendedName>
</protein>
<feature type="transmembrane region" description="Helical" evidence="1">
    <location>
        <begin position="156"/>
        <end position="175"/>
    </location>
</feature>
<keyword evidence="1" id="KW-0812">Transmembrane</keyword>
<feature type="transmembrane region" description="Helical" evidence="1">
    <location>
        <begin position="64"/>
        <end position="85"/>
    </location>
</feature>
<organism evidence="2 3">
    <name type="scientific">Thermogymnomonas acidicola</name>
    <dbReference type="NCBI Taxonomy" id="399579"/>
    <lineage>
        <taxon>Archaea</taxon>
        <taxon>Methanobacteriati</taxon>
        <taxon>Thermoplasmatota</taxon>
        <taxon>Thermoplasmata</taxon>
        <taxon>Thermoplasmatales</taxon>
        <taxon>Thermogymnomonas</taxon>
    </lineage>
</organism>
<reference evidence="2" key="1">
    <citation type="journal article" date="2014" name="Int. J. Syst. Evol. Microbiol.">
        <title>Complete genome sequence of Corynebacterium casei LMG S-19264T (=DSM 44701T), isolated from a smear-ripened cheese.</title>
        <authorList>
            <consortium name="US DOE Joint Genome Institute (JGI-PGF)"/>
            <person name="Walter F."/>
            <person name="Albersmeier A."/>
            <person name="Kalinowski J."/>
            <person name="Ruckert C."/>
        </authorList>
    </citation>
    <scope>NUCLEOTIDE SEQUENCE</scope>
    <source>
        <strain evidence="2">JCM 13583</strain>
    </source>
</reference>
<comment type="caution">
    <text evidence="2">The sequence shown here is derived from an EMBL/GenBank/DDBJ whole genome shotgun (WGS) entry which is preliminary data.</text>
</comment>
<evidence type="ECO:0000256" key="1">
    <source>
        <dbReference type="SAM" id="Phobius"/>
    </source>
</evidence>
<evidence type="ECO:0008006" key="4">
    <source>
        <dbReference type="Google" id="ProtNLM"/>
    </source>
</evidence>
<name>A0AA37FAC9_9ARCH</name>
<dbReference type="Proteomes" id="UP000632195">
    <property type="component" value="Unassembled WGS sequence"/>
</dbReference>
<evidence type="ECO:0000313" key="3">
    <source>
        <dbReference type="Proteomes" id="UP000632195"/>
    </source>
</evidence>
<gene>
    <name evidence="2" type="ORF">GCM10007108_09720</name>
</gene>
<dbReference type="AlphaFoldDB" id="A0AA37FAC9"/>
<dbReference type="EMBL" id="BMNY01000001">
    <property type="protein sequence ID" value="GGM73831.1"/>
    <property type="molecule type" value="Genomic_DNA"/>
</dbReference>
<sequence>MIANKEGKESVVTINAETHDTSLIPAEFREPNWRIWSFILVVILAIYLLTQFPVRETDGLIDPFYSPTVLVLPIVGLFRLTCYAYRKDYHRHIFSHPMACRADVRHENTKRKYNGETRFFRVENVHRYFMYASWPIIPFFFYDVYVSITYKGFAELSLGSIILLINAIFVTLYTFSCHSLRHVTAGGAECFGCVFNQSQPRSSARWGFFRFQSALNRHHEALAWTSLSLLIFVDLYIRALGVHMFPNIILIH</sequence>
<proteinExistence type="predicted"/>
<evidence type="ECO:0000313" key="2">
    <source>
        <dbReference type="EMBL" id="GGM73831.1"/>
    </source>
</evidence>
<keyword evidence="3" id="KW-1185">Reference proteome</keyword>